<dbReference type="GeneID" id="25737461"/>
<dbReference type="EMBL" id="KK100862">
    <property type="protein sequence ID" value="KIZ03380.1"/>
    <property type="molecule type" value="Genomic_DNA"/>
</dbReference>
<gene>
    <name evidence="2" type="ORF">MNEG_4584</name>
</gene>
<dbReference type="RefSeq" id="XP_013902399.1">
    <property type="nucleotide sequence ID" value="XM_014046945.1"/>
</dbReference>
<dbReference type="KEGG" id="mng:MNEG_4584"/>
<feature type="region of interest" description="Disordered" evidence="1">
    <location>
        <begin position="1"/>
        <end position="48"/>
    </location>
</feature>
<dbReference type="AlphaFoldDB" id="A0A0D2MK87"/>
<evidence type="ECO:0000256" key="1">
    <source>
        <dbReference type="SAM" id="MobiDB-lite"/>
    </source>
</evidence>
<evidence type="ECO:0000313" key="3">
    <source>
        <dbReference type="Proteomes" id="UP000054498"/>
    </source>
</evidence>
<organism evidence="2 3">
    <name type="scientific">Monoraphidium neglectum</name>
    <dbReference type="NCBI Taxonomy" id="145388"/>
    <lineage>
        <taxon>Eukaryota</taxon>
        <taxon>Viridiplantae</taxon>
        <taxon>Chlorophyta</taxon>
        <taxon>core chlorophytes</taxon>
        <taxon>Chlorophyceae</taxon>
        <taxon>CS clade</taxon>
        <taxon>Sphaeropleales</taxon>
        <taxon>Selenastraceae</taxon>
        <taxon>Monoraphidium</taxon>
    </lineage>
</organism>
<proteinExistence type="predicted"/>
<reference evidence="2 3" key="1">
    <citation type="journal article" date="2013" name="BMC Genomics">
        <title>Reconstruction of the lipid metabolism for the microalga Monoraphidium neglectum from its genome sequence reveals characteristics suitable for biofuel production.</title>
        <authorList>
            <person name="Bogen C."/>
            <person name="Al-Dilaimi A."/>
            <person name="Albersmeier A."/>
            <person name="Wichmann J."/>
            <person name="Grundmann M."/>
            <person name="Rupp O."/>
            <person name="Lauersen K.J."/>
            <person name="Blifernez-Klassen O."/>
            <person name="Kalinowski J."/>
            <person name="Goesmann A."/>
            <person name="Mussgnug J.H."/>
            <person name="Kruse O."/>
        </authorList>
    </citation>
    <scope>NUCLEOTIDE SEQUENCE [LARGE SCALE GENOMIC DNA]</scope>
    <source>
        <strain evidence="2 3">SAG 48.87</strain>
    </source>
</reference>
<feature type="non-terminal residue" evidence="2">
    <location>
        <position position="67"/>
    </location>
</feature>
<feature type="compositionally biased region" description="Low complexity" evidence="1">
    <location>
        <begin position="36"/>
        <end position="46"/>
    </location>
</feature>
<accession>A0A0D2MK87</accession>
<sequence length="67" mass="6920">MTVGCSPSGAHKLAGGYARSGHSNDAGAPIPTAAKQQQQQQQQQQQRGASSVEVYGFVGWITSGVAF</sequence>
<dbReference type="Proteomes" id="UP000054498">
    <property type="component" value="Unassembled WGS sequence"/>
</dbReference>
<evidence type="ECO:0000313" key="2">
    <source>
        <dbReference type="EMBL" id="KIZ03380.1"/>
    </source>
</evidence>
<keyword evidence="3" id="KW-1185">Reference proteome</keyword>
<dbReference type="OrthoDB" id="690928at2759"/>
<name>A0A0D2MK87_9CHLO</name>
<protein>
    <submittedName>
        <fullName evidence="2">Uncharacterized protein</fullName>
    </submittedName>
</protein>